<keyword evidence="10 11" id="KW-0472">Membrane</keyword>
<keyword evidence="6 11" id="KW-0812">Transmembrane</keyword>
<evidence type="ECO:0000256" key="1">
    <source>
        <dbReference type="ARBA" id="ARBA00004651"/>
    </source>
</evidence>
<comment type="similarity">
    <text evidence="2 11">Belongs to the ABC-2 integral membrane protein family.</text>
</comment>
<evidence type="ECO:0000313" key="12">
    <source>
        <dbReference type="EMBL" id="CAO91952.1"/>
    </source>
</evidence>
<evidence type="ECO:0000256" key="6">
    <source>
        <dbReference type="ARBA" id="ARBA00022692"/>
    </source>
</evidence>
<dbReference type="PRINTS" id="PR00164">
    <property type="entry name" value="ABC2TRNSPORT"/>
</dbReference>
<feature type="transmembrane region" description="Helical" evidence="11">
    <location>
        <begin position="218"/>
        <end position="235"/>
    </location>
</feature>
<feature type="transmembrane region" description="Helical" evidence="11">
    <location>
        <begin position="71"/>
        <end position="89"/>
    </location>
</feature>
<dbReference type="GO" id="GO:0015920">
    <property type="term" value="P:lipopolysaccharide transport"/>
    <property type="evidence" value="ECO:0007669"/>
    <property type="project" value="TreeGrafter"/>
</dbReference>
<dbReference type="PANTHER" id="PTHR30413:SF10">
    <property type="entry name" value="CAPSULE POLYSACCHARIDE EXPORT INNER-MEMBRANE PROTEIN CTRC"/>
    <property type="match status" value="1"/>
</dbReference>
<feature type="transmembrane region" description="Helical" evidence="11">
    <location>
        <begin position="45"/>
        <end position="65"/>
    </location>
</feature>
<evidence type="ECO:0000256" key="10">
    <source>
        <dbReference type="ARBA" id="ARBA00023136"/>
    </source>
</evidence>
<feature type="transmembrane region" description="Helical" evidence="11">
    <location>
        <begin position="163"/>
        <end position="183"/>
    </location>
</feature>
<keyword evidence="12" id="KW-0614">Plasmid</keyword>
<gene>
    <name evidence="12" type="primary">rkpT2</name>
</gene>
<organism evidence="12">
    <name type="scientific">Rhizobium meliloti</name>
    <name type="common">Ensifer meliloti</name>
    <name type="synonym">Sinorhizobium meliloti</name>
    <dbReference type="NCBI Taxonomy" id="382"/>
    <lineage>
        <taxon>Bacteria</taxon>
        <taxon>Pseudomonadati</taxon>
        <taxon>Pseudomonadota</taxon>
        <taxon>Alphaproteobacteria</taxon>
        <taxon>Hyphomicrobiales</taxon>
        <taxon>Rhizobiaceae</taxon>
        <taxon>Sinorhizobium/Ensifer group</taxon>
        <taxon>Sinorhizobium</taxon>
    </lineage>
</organism>
<protein>
    <recommendedName>
        <fullName evidence="11">Transport permease protein</fullName>
    </recommendedName>
</protein>
<dbReference type="EMBL" id="AM849044">
    <property type="protein sequence ID" value="CAO91952.1"/>
    <property type="molecule type" value="Genomic_DNA"/>
</dbReference>
<proteinExistence type="inferred from homology"/>
<keyword evidence="4 11" id="KW-1003">Cell membrane</keyword>
<evidence type="ECO:0000256" key="2">
    <source>
        <dbReference type="ARBA" id="ARBA00007783"/>
    </source>
</evidence>
<dbReference type="Pfam" id="PF01061">
    <property type="entry name" value="ABC2_membrane"/>
    <property type="match status" value="1"/>
</dbReference>
<dbReference type="GO" id="GO:0140359">
    <property type="term" value="F:ABC-type transporter activity"/>
    <property type="evidence" value="ECO:0007669"/>
    <property type="project" value="InterPro"/>
</dbReference>
<evidence type="ECO:0000256" key="5">
    <source>
        <dbReference type="ARBA" id="ARBA00022597"/>
    </source>
</evidence>
<dbReference type="GO" id="GO:0043190">
    <property type="term" value="C:ATP-binding cassette (ABC) transporter complex"/>
    <property type="evidence" value="ECO:0007669"/>
    <property type="project" value="InterPro"/>
</dbReference>
<reference evidence="12" key="1">
    <citation type="journal article" date="2009" name="Mol. Plant Microbe Interact.">
        <title>Genetic analysis of the rkp-3 gene region in Sinorhizobium meliloti 41: rkpY directs capsular polysaccharide synthesis to KR5 antigen production.</title>
        <authorList>
            <person name="Palvolgyi A."/>
            <person name="Deak V."/>
            <person name="Poinsot V."/>
            <person name="Nagy T."/>
            <person name="Nagy E."/>
            <person name="Kerepesi I."/>
            <person name="Putnoky P."/>
        </authorList>
    </citation>
    <scope>NUCLEOTIDE SEQUENCE</scope>
    <source>
        <strain evidence="12">AK631</strain>
        <plasmid evidence="12">pRm41b</plasmid>
    </source>
</reference>
<evidence type="ECO:0000256" key="4">
    <source>
        <dbReference type="ARBA" id="ARBA00022475"/>
    </source>
</evidence>
<feature type="transmembrane region" description="Helical" evidence="11">
    <location>
        <begin position="12"/>
        <end position="33"/>
    </location>
</feature>
<dbReference type="PANTHER" id="PTHR30413">
    <property type="entry name" value="INNER MEMBRANE TRANSPORT PERMEASE"/>
    <property type="match status" value="1"/>
</dbReference>
<geneLocation type="plasmid" evidence="12">
    <name>pRm41b</name>
</geneLocation>
<keyword evidence="5" id="KW-0762">Sugar transport</keyword>
<keyword evidence="8 11" id="KW-1133">Transmembrane helix</keyword>
<keyword evidence="7" id="KW-0972">Capsule biogenesis/degradation</keyword>
<dbReference type="AlphaFoldDB" id="A8E0Y2"/>
<evidence type="ECO:0000256" key="8">
    <source>
        <dbReference type="ARBA" id="ARBA00022989"/>
    </source>
</evidence>
<evidence type="ECO:0000256" key="9">
    <source>
        <dbReference type="ARBA" id="ARBA00023047"/>
    </source>
</evidence>
<keyword evidence="9" id="KW-0625">Polysaccharide transport</keyword>
<accession>A8E0Y2</accession>
<dbReference type="InterPro" id="IPR000412">
    <property type="entry name" value="ABC_2_transport"/>
</dbReference>
<comment type="subcellular location">
    <subcellularLocation>
        <location evidence="11">Cell inner membrane</location>
        <topology evidence="11">Multi-pass membrane protein</topology>
    </subcellularLocation>
    <subcellularLocation>
        <location evidence="1">Cell membrane</location>
        <topology evidence="1">Multi-pass membrane protein</topology>
    </subcellularLocation>
</comment>
<reference evidence="12" key="2">
    <citation type="journal article" date="2010" name="J. Bacteriol.">
        <title>Identification of tail genes in the temperate phage 16-3 of Sinorhizobium meliloti 41.</title>
        <authorList>
            <person name="Deak V."/>
            <person name="Lukacs R."/>
            <person name="Buzas Z."/>
            <person name="Palvolgyi A."/>
            <person name="Papp P."/>
            <person name="Orosz L."/>
            <person name="Putnoky P."/>
        </authorList>
    </citation>
    <scope>NUCLEOTIDE SEQUENCE</scope>
    <source>
        <strain evidence="12">AK631</strain>
        <plasmid evidence="12">pRm41b</plasmid>
    </source>
</reference>
<evidence type="ECO:0000256" key="7">
    <source>
        <dbReference type="ARBA" id="ARBA00022903"/>
    </source>
</evidence>
<dbReference type="InterPro" id="IPR013525">
    <property type="entry name" value="ABC2_TM"/>
</dbReference>
<dbReference type="PROSITE" id="PS51012">
    <property type="entry name" value="ABC_TM2"/>
    <property type="match status" value="1"/>
</dbReference>
<name>A8E0Y2_RHIML</name>
<keyword evidence="3 11" id="KW-0813">Transport</keyword>
<evidence type="ECO:0000256" key="3">
    <source>
        <dbReference type="ARBA" id="ARBA00022448"/>
    </source>
</evidence>
<dbReference type="GO" id="GO:0015774">
    <property type="term" value="P:polysaccharide transport"/>
    <property type="evidence" value="ECO:0007669"/>
    <property type="project" value="UniProtKB-KW"/>
</dbReference>
<feature type="transmembrane region" description="Helical" evidence="11">
    <location>
        <begin position="247"/>
        <end position="265"/>
    </location>
</feature>
<dbReference type="InterPro" id="IPR047817">
    <property type="entry name" value="ABC2_TM_bact-type"/>
</dbReference>
<evidence type="ECO:0000256" key="11">
    <source>
        <dbReference type="RuleBase" id="RU361157"/>
    </source>
</evidence>
<sequence length="273" mass="30118">MIGGTSLPATYFSWSGNLMLVKTYLRVVAAMIVREMSTRFGRKPGGYVWALLEPIVYISMMTVIFGAMARAPALGTSFVLFFATGFLGYQLYQAKVAFLSSAVKANKPLLSYPNVAPIDAVAARFILQSATTLLVSVIVLSAIFSTLPVLPEIDWINILGAEFFAGMLALGVGMFNSVMFIRFALFEKLYGIATRPLLLISGVFFLPDSIPPPFRDVLLYNPICHIIMLFRTAFYPQYRAIGLDPGYVAQVAIVIFVSGLIVFTFSRRTLRND</sequence>